<feature type="transmembrane region" description="Helical" evidence="13">
    <location>
        <begin position="371"/>
        <end position="389"/>
    </location>
</feature>
<feature type="transmembrane region" description="Helical" evidence="13">
    <location>
        <begin position="459"/>
        <end position="480"/>
    </location>
</feature>
<keyword evidence="7 13" id="KW-1133">Transmembrane helix</keyword>
<evidence type="ECO:0000256" key="3">
    <source>
        <dbReference type="ARBA" id="ARBA00022538"/>
    </source>
</evidence>
<dbReference type="InterPro" id="IPR003929">
    <property type="entry name" value="K_chnl_BK_asu"/>
</dbReference>
<dbReference type="GO" id="GO:0016020">
    <property type="term" value="C:membrane"/>
    <property type="evidence" value="ECO:0007669"/>
    <property type="project" value="UniProtKB-SubCell"/>
</dbReference>
<feature type="compositionally biased region" description="Polar residues" evidence="12">
    <location>
        <begin position="1327"/>
        <end position="1336"/>
    </location>
</feature>
<evidence type="ECO:0000256" key="11">
    <source>
        <dbReference type="ARBA" id="ARBA00034430"/>
    </source>
</evidence>
<feature type="region of interest" description="Disordered" evidence="12">
    <location>
        <begin position="249"/>
        <end position="339"/>
    </location>
</feature>
<evidence type="ECO:0000259" key="15">
    <source>
        <dbReference type="Pfam" id="PF07885"/>
    </source>
</evidence>
<evidence type="ECO:0000256" key="5">
    <source>
        <dbReference type="ARBA" id="ARBA00022826"/>
    </source>
</evidence>
<evidence type="ECO:0000256" key="8">
    <source>
        <dbReference type="ARBA" id="ARBA00023065"/>
    </source>
</evidence>
<evidence type="ECO:0000313" key="17">
    <source>
        <dbReference type="EMBL" id="KAA0178323.1"/>
    </source>
</evidence>
<dbReference type="GO" id="GO:0005267">
    <property type="term" value="F:potassium channel activity"/>
    <property type="evidence" value="ECO:0007669"/>
    <property type="project" value="UniProtKB-KW"/>
</dbReference>
<evidence type="ECO:0000259" key="14">
    <source>
        <dbReference type="Pfam" id="PF03493"/>
    </source>
</evidence>
<feature type="transmembrane region" description="Helical" evidence="13">
    <location>
        <begin position="29"/>
        <end position="51"/>
    </location>
</feature>
<comment type="subcellular location">
    <subcellularLocation>
        <location evidence="1">Membrane</location>
        <topology evidence="1">Multi-pass membrane protein</topology>
    </subcellularLocation>
</comment>
<feature type="domain" description="RCK N-terminal" evidence="16">
    <location>
        <begin position="504"/>
        <end position="619"/>
    </location>
</feature>
<organism evidence="17 18">
    <name type="scientific">Cafeteria roenbergensis</name>
    <name type="common">Marine flagellate</name>
    <dbReference type="NCBI Taxonomy" id="33653"/>
    <lineage>
        <taxon>Eukaryota</taxon>
        <taxon>Sar</taxon>
        <taxon>Stramenopiles</taxon>
        <taxon>Bigyra</taxon>
        <taxon>Opalozoa</taxon>
        <taxon>Bicosoecida</taxon>
        <taxon>Cafeteriaceae</taxon>
        <taxon>Cafeteria</taxon>
    </lineage>
</organism>
<feature type="region of interest" description="Disordered" evidence="12">
    <location>
        <begin position="1847"/>
        <end position="1875"/>
    </location>
</feature>
<feature type="compositionally biased region" description="Gly residues" evidence="12">
    <location>
        <begin position="1252"/>
        <end position="1264"/>
    </location>
</feature>
<feature type="compositionally biased region" description="Low complexity" evidence="12">
    <location>
        <begin position="1210"/>
        <end position="1234"/>
    </location>
</feature>
<feature type="domain" description="Calcium-activated potassium channel BK alpha subunit" evidence="14">
    <location>
        <begin position="704"/>
        <end position="776"/>
    </location>
</feature>
<dbReference type="Pfam" id="PF03493">
    <property type="entry name" value="BK_channel_a"/>
    <property type="match status" value="1"/>
</dbReference>
<dbReference type="OrthoDB" id="10035564at2759"/>
<sequence length="2015" mass="210177">MSNTSVIPDGLACRTNFGAGRACVVSWDFVWPMLWISAVVWGLMLAVAYIAERCRAACLCRRGRIRRRAGSWLQGRQCCTNVSSLEAWLLLRIWLQILPSMFEFVIWAVRASLRRSDEWTVVASLTINSIAMVLTLVRIADSSSPSNATANWWTGIDVLALVSTIVATTETCQWPDSGSTEGLTGVRCEAFATGVVARTWFTFGFLKSLYARQAFAVAEQLVLGGKTLADIKAAQADLLDDDPAAATSLSEAAGSNTRKERAARRAVAIAQAGARPDGAPQTDRKLHLAPHRRDPCDKSQDSGLDTAHPRQTRSTTNKDSGLPSSSVDAPPQPSSNRRNPAYEHMIRQYGSGWDARAAQLVQSSAWAVVDLSLRGAAVIFVLACTFYVLELIGDPGPWWQAESGFWYMFQCDDGTVTGTPSPFCSSEVLAPFSAIYFVLVSMTTVGYGDFSPSGSVSRLFLIFVLILGLAAFANQTSQFLELVAQEKRQPKSIRRALGRGARFGHVLVIGDPSRTQVQAFLREFFHADHAPQCERPVVFLLHRPSPDVRELLEDPQPSWSARTILLDGSPARDADLYRAAAEKASAIVVLPRRGRAGGRGEDRSNLLRVLRIKRYIAQISAHERADSGPRSCLTGALACLVSTCQRCGGTGTPDGLDDPLEEDAASTASGAGRPTRVVQAMPRFLVAVQAAESRKFAAACGLHEVVARDSLDYSLLGQSTVTPAVSTLISNLVRSSDSGLLHQDQAWSVEFKTGAECEVYTVGVDARLAGLTVGRVGLALARRTDGAVHVLGCTVADARYLGHTQLMERAVAAVVGETDDGGAPAERARTAFGERPGARSRAQASRAANVAALNSTAGMVHSRLLLGLPSVVLAAGCRLVVLTDSLVTAKSSVDSISDVLEDEAKWVRHERAALRERARAARAASQRPAGADLAAAAAGAASPAGSGAGAGGGGAAAAAVSPEGGPASRDSSPEAGRGAQFAGPPISLVGSADGASGFAARRPAPALSRAESTSAVVRRHRDASSDAELGLASGGEQPGPARALSEGRADDVDSDSSCSDLSAPSMALLDGEAIGDEALVLGGVVSAAGPGDAASDGSQCSNASLERFVAGVSMDPLECMEHLNIRPSSSVAAASVPAGDPGARHAGAGGVLGDLPDEDGSDREDEQGSGDGGQGDDDDAGFGSAGDRDSRQGSLGMGAGTDEEGDADGADSPAAGSAPAAAARAAGQSGEALAGKVAPPAIPSATVARPGAGAGAVPGSGTGGRARSTSTSADVAAAAAAAAAAGAVGATPTVNPAAAAAGISPSGAAAAARNAAAAGSAAASPQPEMSRSQTQPLRGKNASRPPSSGGRDASTAAPGLPTSRRRDDKVMRNLIMDLTRYRLTANPATNERELEPPAQLLGRGGHVVVLCPPSVDWLQLIHVLRPLRRSRRLPGIVILHPTRPSRREWARLQVRAAARNAAAASNHRRRVLGWRALPARGAGGGSAVLPRAIQQPKVEGAMSPASAAASAEAAASFERLAHDMANTVTRSTPVYLVVGSPEDSMDLGRAGVQTAARVLVLSGRSEAVPGGDPRSSARRSSSDQDIVHDALTVFTAQSIRSTLLQRSPPIVMELRQPLHLELVVAMTASVNAACHVARVADSKRRRRGGAGPAAQSPAAVVGARLPPRSLTLSKMSPLVRALATGDFQRRQAVLAQQAARSRGLLQEDSETSDDDEEDDEDEENAVFALPDMADGSVYASTMLEGLMAKSFFDITVMPIIYELVCGRGARFHLTGVPLDPSVVRSHIRRFRATPHSSLPAWLAESPTPDMALPHDPLRYGEMYEYLQSFGLLPVAIFRHGRLASGLGSANGRRQRTPGAPGAQTPGSGFGAGGGAKGHNAAGSSAFSGAADSSGMAFLTGLDMFRAEREEAEAGPEDLPMRPYVYSAPPLECTLSHDDCVFVLSQPALNASPLFAALTTIQRAFRVGLVFKRARERERANRRARSRLMQRRRSAGFGAATGIPAPPSRASRPPRA</sequence>
<reference evidence="17 18" key="1">
    <citation type="submission" date="2019-07" db="EMBL/GenBank/DDBJ databases">
        <title>Genomes of Cafeteria roenbergensis.</title>
        <authorList>
            <person name="Fischer M.G."/>
            <person name="Hackl T."/>
            <person name="Roman M."/>
        </authorList>
    </citation>
    <scope>NUCLEOTIDE SEQUENCE [LARGE SCALE GENOMIC DNA]</scope>
    <source>
        <strain evidence="17 18">E4-10P</strain>
    </source>
</reference>
<keyword evidence="4 13" id="KW-0812">Transmembrane</keyword>
<dbReference type="EMBL" id="VLTO01000001">
    <property type="protein sequence ID" value="KAA0178323.1"/>
    <property type="molecule type" value="Genomic_DNA"/>
</dbReference>
<feature type="compositionally biased region" description="Acidic residues" evidence="12">
    <location>
        <begin position="655"/>
        <end position="664"/>
    </location>
</feature>
<dbReference type="Proteomes" id="UP000322899">
    <property type="component" value="Unassembled WGS sequence"/>
</dbReference>
<evidence type="ECO:0000256" key="10">
    <source>
        <dbReference type="ARBA" id="ARBA00023303"/>
    </source>
</evidence>
<evidence type="ECO:0000256" key="2">
    <source>
        <dbReference type="ARBA" id="ARBA00022448"/>
    </source>
</evidence>
<dbReference type="Pfam" id="PF07885">
    <property type="entry name" value="Ion_trans_2"/>
    <property type="match status" value="1"/>
</dbReference>
<dbReference type="InterPro" id="IPR013099">
    <property type="entry name" value="K_chnl_dom"/>
</dbReference>
<feature type="compositionally biased region" description="Basic residues" evidence="12">
    <location>
        <begin position="1981"/>
        <end position="1993"/>
    </location>
</feature>
<feature type="region of interest" description="Disordered" evidence="12">
    <location>
        <begin position="651"/>
        <end position="672"/>
    </location>
</feature>
<dbReference type="Gene3D" id="3.40.50.720">
    <property type="entry name" value="NAD(P)-binding Rossmann-like Domain"/>
    <property type="match status" value="1"/>
</dbReference>
<feature type="transmembrane region" description="Helical" evidence="13">
    <location>
        <begin position="428"/>
        <end position="447"/>
    </location>
</feature>
<evidence type="ECO:0000313" key="18">
    <source>
        <dbReference type="Proteomes" id="UP000322899"/>
    </source>
</evidence>
<feature type="compositionally biased region" description="Acidic residues" evidence="12">
    <location>
        <begin position="1707"/>
        <end position="1722"/>
    </location>
</feature>
<dbReference type="Pfam" id="PF22614">
    <property type="entry name" value="Slo-like_RCK"/>
    <property type="match status" value="1"/>
</dbReference>
<gene>
    <name evidence="17" type="ORF">FNF27_00173</name>
</gene>
<dbReference type="PANTHER" id="PTHR10027:SF10">
    <property type="entry name" value="SLOWPOKE 2, ISOFORM D"/>
    <property type="match status" value="1"/>
</dbReference>
<feature type="region of interest" description="Disordered" evidence="12">
    <location>
        <begin position="1319"/>
        <end position="1370"/>
    </location>
</feature>
<evidence type="ECO:0000256" key="7">
    <source>
        <dbReference type="ARBA" id="ARBA00022989"/>
    </source>
</evidence>
<evidence type="ECO:0000256" key="6">
    <source>
        <dbReference type="ARBA" id="ARBA00022958"/>
    </source>
</evidence>
<keyword evidence="10" id="KW-0407">Ion channel</keyword>
<feature type="region of interest" description="Disordered" evidence="12">
    <location>
        <begin position="1132"/>
        <end position="1268"/>
    </location>
</feature>
<dbReference type="Gene3D" id="1.10.287.70">
    <property type="match status" value="1"/>
</dbReference>
<name>A0A5A8EK27_CAFRO</name>
<feature type="region of interest" description="Disordered" evidence="12">
    <location>
        <begin position="1564"/>
        <end position="1583"/>
    </location>
</feature>
<evidence type="ECO:0000256" key="13">
    <source>
        <dbReference type="SAM" id="Phobius"/>
    </source>
</evidence>
<keyword evidence="6" id="KW-0630">Potassium</keyword>
<feature type="compositionally biased region" description="Low complexity" evidence="12">
    <location>
        <begin position="265"/>
        <end position="275"/>
    </location>
</feature>
<keyword evidence="2" id="KW-0813">Transport</keyword>
<dbReference type="SUPFAM" id="SSF81324">
    <property type="entry name" value="Voltage-gated potassium channels"/>
    <property type="match status" value="1"/>
</dbReference>
<protein>
    <recommendedName>
        <fullName evidence="19">Potassium channel domain-containing protein</fullName>
    </recommendedName>
</protein>
<evidence type="ECO:0008006" key="19">
    <source>
        <dbReference type="Google" id="ProtNLM"/>
    </source>
</evidence>
<evidence type="ECO:0000256" key="1">
    <source>
        <dbReference type="ARBA" id="ARBA00004141"/>
    </source>
</evidence>
<feature type="compositionally biased region" description="Basic and acidic residues" evidence="12">
    <location>
        <begin position="282"/>
        <end position="300"/>
    </location>
</feature>
<dbReference type="InterPro" id="IPR003148">
    <property type="entry name" value="RCK_N"/>
</dbReference>
<evidence type="ECO:0000256" key="4">
    <source>
        <dbReference type="ARBA" id="ARBA00022692"/>
    </source>
</evidence>
<feature type="region of interest" description="Disordered" evidence="12">
    <location>
        <begin position="941"/>
        <end position="1063"/>
    </location>
</feature>
<proteinExistence type="predicted"/>
<keyword evidence="8" id="KW-0406">Ion transport</keyword>
<dbReference type="PANTHER" id="PTHR10027">
    <property type="entry name" value="CALCIUM-ACTIVATED POTASSIUM CHANNEL ALPHA CHAIN"/>
    <property type="match status" value="1"/>
</dbReference>
<feature type="compositionally biased region" description="Polar residues" evidence="12">
    <location>
        <begin position="312"/>
        <end position="327"/>
    </location>
</feature>
<keyword evidence="3" id="KW-0633">Potassium transport</keyword>
<feature type="region of interest" description="Disordered" evidence="12">
    <location>
        <begin position="1698"/>
        <end position="1722"/>
    </location>
</feature>
<feature type="domain" description="Potassium channel" evidence="15">
    <location>
        <begin position="426"/>
        <end position="483"/>
    </location>
</feature>
<comment type="catalytic activity">
    <reaction evidence="11">
        <text>K(+)(in) = K(+)(out)</text>
        <dbReference type="Rhea" id="RHEA:29463"/>
        <dbReference type="ChEBI" id="CHEBI:29103"/>
    </reaction>
</comment>
<comment type="caution">
    <text evidence="17">The sequence shown here is derived from an EMBL/GenBank/DDBJ whole genome shotgun (WGS) entry which is preliminary data.</text>
</comment>
<accession>A0A5A8EK27</accession>
<evidence type="ECO:0000259" key="16">
    <source>
        <dbReference type="Pfam" id="PF22614"/>
    </source>
</evidence>
<keyword evidence="9 13" id="KW-0472">Membrane</keyword>
<feature type="compositionally biased region" description="Acidic residues" evidence="12">
    <location>
        <begin position="1155"/>
        <end position="1180"/>
    </location>
</feature>
<feature type="region of interest" description="Disordered" evidence="12">
    <location>
        <begin position="1979"/>
        <end position="2015"/>
    </location>
</feature>
<feature type="compositionally biased region" description="Low complexity" evidence="12">
    <location>
        <begin position="956"/>
        <end position="968"/>
    </location>
</feature>
<feature type="compositionally biased region" description="Gly residues" evidence="12">
    <location>
        <begin position="946"/>
        <end position="955"/>
    </location>
</feature>
<evidence type="ECO:0000256" key="9">
    <source>
        <dbReference type="ARBA" id="ARBA00023136"/>
    </source>
</evidence>
<keyword evidence="5" id="KW-0631">Potassium channel</keyword>
<dbReference type="InterPro" id="IPR047871">
    <property type="entry name" value="K_chnl_Slo-like"/>
</dbReference>
<evidence type="ECO:0000256" key="12">
    <source>
        <dbReference type="SAM" id="MobiDB-lite"/>
    </source>
</evidence>